<dbReference type="AlphaFoldDB" id="X6LAA6"/>
<sequence length="157" mass="17449">EIIADFVYLVIVSGQDQSTCASSMIGATINSQNQICLTLQSSLQKNTCKNSQCGDVRFKIYLKRKDYLCGMISFQIYLEKKLDNYRYSIEKTSNHVISAIGNEIQSSKMSDNVTSNVCPNDGYNGHLKTNSKNTFELCSFGATNLGFINYSDCCAVI</sequence>
<accession>X6LAA6</accession>
<gene>
    <name evidence="1" type="ORF">RFI_39220</name>
</gene>
<evidence type="ECO:0000313" key="2">
    <source>
        <dbReference type="Proteomes" id="UP000023152"/>
    </source>
</evidence>
<dbReference type="Proteomes" id="UP000023152">
    <property type="component" value="Unassembled WGS sequence"/>
</dbReference>
<keyword evidence="2" id="KW-1185">Reference proteome</keyword>
<proteinExistence type="predicted"/>
<feature type="non-terminal residue" evidence="1">
    <location>
        <position position="1"/>
    </location>
</feature>
<protein>
    <submittedName>
        <fullName evidence="1">Uncharacterized protein</fullName>
    </submittedName>
</protein>
<comment type="caution">
    <text evidence="1">The sequence shown here is derived from an EMBL/GenBank/DDBJ whole genome shotgun (WGS) entry which is preliminary data.</text>
</comment>
<name>X6LAA6_RETFI</name>
<organism evidence="1 2">
    <name type="scientific">Reticulomyxa filosa</name>
    <dbReference type="NCBI Taxonomy" id="46433"/>
    <lineage>
        <taxon>Eukaryota</taxon>
        <taxon>Sar</taxon>
        <taxon>Rhizaria</taxon>
        <taxon>Retaria</taxon>
        <taxon>Foraminifera</taxon>
        <taxon>Monothalamids</taxon>
        <taxon>Reticulomyxidae</taxon>
        <taxon>Reticulomyxa</taxon>
    </lineage>
</organism>
<evidence type="ECO:0000313" key="1">
    <source>
        <dbReference type="EMBL" id="ETN98290.1"/>
    </source>
</evidence>
<feature type="non-terminal residue" evidence="1">
    <location>
        <position position="157"/>
    </location>
</feature>
<dbReference type="EMBL" id="ASPP01047095">
    <property type="protein sequence ID" value="ETN98290.1"/>
    <property type="molecule type" value="Genomic_DNA"/>
</dbReference>
<reference evidence="1 2" key="1">
    <citation type="journal article" date="2013" name="Curr. Biol.">
        <title>The Genome of the Foraminiferan Reticulomyxa filosa.</title>
        <authorList>
            <person name="Glockner G."/>
            <person name="Hulsmann N."/>
            <person name="Schleicher M."/>
            <person name="Noegel A.A."/>
            <person name="Eichinger L."/>
            <person name="Gallinger C."/>
            <person name="Pawlowski J."/>
            <person name="Sierra R."/>
            <person name="Euteneuer U."/>
            <person name="Pillet L."/>
            <person name="Moustafa A."/>
            <person name="Platzer M."/>
            <person name="Groth M."/>
            <person name="Szafranski K."/>
            <person name="Schliwa M."/>
        </authorList>
    </citation>
    <scope>NUCLEOTIDE SEQUENCE [LARGE SCALE GENOMIC DNA]</scope>
</reference>